<evidence type="ECO:0000256" key="5">
    <source>
        <dbReference type="ARBA" id="ARBA00022801"/>
    </source>
</evidence>
<keyword evidence="7" id="KW-0862">Zinc</keyword>
<dbReference type="InterPro" id="IPR027417">
    <property type="entry name" value="P-loop_NTPase"/>
</dbReference>
<dbReference type="PROSITE" id="PS51192">
    <property type="entry name" value="HELICASE_ATP_BIND_1"/>
    <property type="match status" value="1"/>
</dbReference>
<evidence type="ECO:0000313" key="14">
    <source>
        <dbReference type="Proteomes" id="UP001309876"/>
    </source>
</evidence>
<dbReference type="GO" id="GO:0016787">
    <property type="term" value="F:hydrolase activity"/>
    <property type="evidence" value="ECO:0007669"/>
    <property type="project" value="UniProtKB-KW"/>
</dbReference>
<accession>A0AAN7PS10</accession>
<dbReference type="PROSITE" id="PS50089">
    <property type="entry name" value="ZF_RING_2"/>
    <property type="match status" value="1"/>
</dbReference>
<dbReference type="InterPro" id="IPR000330">
    <property type="entry name" value="SNF2_N"/>
</dbReference>
<evidence type="ECO:0000256" key="2">
    <source>
        <dbReference type="ARBA" id="ARBA00022723"/>
    </source>
</evidence>
<comment type="caution">
    <text evidence="13">The sequence shown here is derived from an EMBL/GenBank/DDBJ whole genome shotgun (WGS) entry which is preliminary data.</text>
</comment>
<dbReference type="AlphaFoldDB" id="A0AAN7PS10"/>
<reference evidence="13 14" key="1">
    <citation type="submission" date="2023-08" db="EMBL/GenBank/DDBJ databases">
        <title>Black Yeasts Isolated from many extreme environments.</title>
        <authorList>
            <person name="Coleine C."/>
            <person name="Stajich J.E."/>
            <person name="Selbmann L."/>
        </authorList>
    </citation>
    <scope>NUCLEOTIDE SEQUENCE [LARGE SCALE GENOMIC DNA]</scope>
    <source>
        <strain evidence="13 14">CCFEE 5910</strain>
    </source>
</reference>
<feature type="domain" description="RING-type" evidence="10">
    <location>
        <begin position="518"/>
        <end position="564"/>
    </location>
</feature>
<name>A0AAN7PS10_9EURO</name>
<dbReference type="InterPro" id="IPR013083">
    <property type="entry name" value="Znf_RING/FYVE/PHD"/>
</dbReference>
<proteinExistence type="inferred from homology"/>
<dbReference type="InterPro" id="IPR001650">
    <property type="entry name" value="Helicase_C-like"/>
</dbReference>
<evidence type="ECO:0000256" key="4">
    <source>
        <dbReference type="ARBA" id="ARBA00022771"/>
    </source>
</evidence>
<dbReference type="Gene3D" id="3.40.50.10810">
    <property type="entry name" value="Tandem AAA-ATPase domain"/>
    <property type="match status" value="1"/>
</dbReference>
<dbReference type="CDD" id="cd18008">
    <property type="entry name" value="DEXDc_SHPRH-like"/>
    <property type="match status" value="1"/>
</dbReference>
<gene>
    <name evidence="13" type="ORF">LTR05_008745</name>
</gene>
<dbReference type="Gene3D" id="3.30.40.10">
    <property type="entry name" value="Zinc/RING finger domain, C3HC4 (zinc finger)"/>
    <property type="match status" value="1"/>
</dbReference>
<evidence type="ECO:0000259" key="12">
    <source>
        <dbReference type="PROSITE" id="PS51194"/>
    </source>
</evidence>
<evidence type="ECO:0000259" key="11">
    <source>
        <dbReference type="PROSITE" id="PS51192"/>
    </source>
</evidence>
<dbReference type="InterPro" id="IPR014001">
    <property type="entry name" value="Helicase_ATP-bd"/>
</dbReference>
<dbReference type="Pfam" id="PF13445">
    <property type="entry name" value="zf-RING_UBOX"/>
    <property type="match status" value="1"/>
</dbReference>
<keyword evidence="4 9" id="KW-0863">Zinc-finger</keyword>
<keyword evidence="2" id="KW-0479">Metal-binding</keyword>
<dbReference type="InterPro" id="IPR038718">
    <property type="entry name" value="SNF2-like_sf"/>
</dbReference>
<evidence type="ECO:0000256" key="3">
    <source>
        <dbReference type="ARBA" id="ARBA00022741"/>
    </source>
</evidence>
<dbReference type="Pfam" id="PF00271">
    <property type="entry name" value="Helicase_C"/>
    <property type="match status" value="1"/>
</dbReference>
<evidence type="ECO:0000313" key="13">
    <source>
        <dbReference type="EMBL" id="KAK5080232.1"/>
    </source>
</evidence>
<evidence type="ECO:0000256" key="9">
    <source>
        <dbReference type="PROSITE-ProRule" id="PRU00175"/>
    </source>
</evidence>
<dbReference type="InterPro" id="IPR050628">
    <property type="entry name" value="SNF2_RAD54_helicase_TF"/>
</dbReference>
<feature type="domain" description="Helicase ATP-binding" evidence="11">
    <location>
        <begin position="170"/>
        <end position="358"/>
    </location>
</feature>
<dbReference type="CDD" id="cd16449">
    <property type="entry name" value="RING-HC"/>
    <property type="match status" value="1"/>
</dbReference>
<dbReference type="PANTHER" id="PTHR45626:SF16">
    <property type="entry name" value="ATP-DEPENDENT HELICASE ULS1"/>
    <property type="match status" value="1"/>
</dbReference>
<evidence type="ECO:0000256" key="6">
    <source>
        <dbReference type="ARBA" id="ARBA00022806"/>
    </source>
</evidence>
<dbReference type="GO" id="GO:0008270">
    <property type="term" value="F:zinc ion binding"/>
    <property type="evidence" value="ECO:0007669"/>
    <property type="project" value="UniProtKB-KW"/>
</dbReference>
<sequence>MPSSEQPVGSMQRQDILLVGASYQNGENPANTDFNQVPSALSDFSGSIHHSWFSGRPRPVVLVNHTGAGTYAGPSEHNIPGSPPFQTAFSQHTTRVSNQRTIDWPWHPPSSTQSSLFIDDRSRTQEEIQQLLQHVRPDEDLDAAGAGLQPPGLRVQLLPHQAKGLAWMKNMEEGSNKGGILADDMGLGKTVQAISLMLEHPPPADEHKPTLVITPVALLEQWKSEFQKFLRISHLPSLITLHGQDARRPWSEVAEYDIVLTTYGTLASESRRWLTSLERLQFDPEARQILKDEFPTLGEGSTFHRIVLDEAHLIKNKNTKTAKAVCMLSAKYRWCLTGTPMQNRVEEIYSLIKFCRMRPYDDAEQFGRDIVRPLRGRNHQSGTLAMEKFQALLRAILLRRTKTSTINGTPILQLPPKHEVEDRVVFDKDQLEFYQALEREAQIQFNRYITNGKVGRNYSKTLVLLLRLRQCCCSPQLITNLRDFVTCKIFRGIDMLANAQKMPHAVVQRIQEDDEIECPVCMDAVDNPTIFNPCGHTVCTDCFCQMADCIEVEVGDRLTCPHCRGSVELKKITDLESLEQVWSSEQIQASSINQAHLHRGTRQNNATKERVLSRLEKIYQPCAKIDRLVQLLHEIRHRGEGEKTIVFSSFTSFLDLVECCMRQDTVLMNYARYDGSMSVQERSKAVARFMLDLDCQFMLISLKAGNTGLNLSVANHVVILDPFWNPFLELQAMDRCHRIGQLREVTVHRMLIGGQDEEQPDLFGDPVTIEDRIMQLQATKKQLFESASRRFAFEIV</sequence>
<dbReference type="Gene3D" id="3.40.50.300">
    <property type="entry name" value="P-loop containing nucleotide triphosphate hydrolases"/>
    <property type="match status" value="1"/>
</dbReference>
<keyword evidence="14" id="KW-1185">Reference proteome</keyword>
<keyword evidence="6" id="KW-0347">Helicase</keyword>
<dbReference type="InterPro" id="IPR001841">
    <property type="entry name" value="Znf_RING"/>
</dbReference>
<keyword evidence="5" id="KW-0378">Hydrolase</keyword>
<dbReference type="CDD" id="cd18793">
    <property type="entry name" value="SF2_C_SNF"/>
    <property type="match status" value="1"/>
</dbReference>
<evidence type="ECO:0000256" key="7">
    <source>
        <dbReference type="ARBA" id="ARBA00022833"/>
    </source>
</evidence>
<dbReference type="GO" id="GO:0005524">
    <property type="term" value="F:ATP binding"/>
    <property type="evidence" value="ECO:0007669"/>
    <property type="project" value="UniProtKB-KW"/>
</dbReference>
<dbReference type="PROSITE" id="PS51194">
    <property type="entry name" value="HELICASE_CTER"/>
    <property type="match status" value="1"/>
</dbReference>
<keyword evidence="8" id="KW-0067">ATP-binding</keyword>
<dbReference type="GO" id="GO:0004386">
    <property type="term" value="F:helicase activity"/>
    <property type="evidence" value="ECO:0007669"/>
    <property type="project" value="UniProtKB-KW"/>
</dbReference>
<dbReference type="SUPFAM" id="SSF52540">
    <property type="entry name" value="P-loop containing nucleoside triphosphate hydrolases"/>
    <property type="match status" value="2"/>
</dbReference>
<keyword evidence="3" id="KW-0547">Nucleotide-binding</keyword>
<dbReference type="Pfam" id="PF00176">
    <property type="entry name" value="SNF2-rel_dom"/>
    <property type="match status" value="1"/>
</dbReference>
<dbReference type="SMART" id="SM00490">
    <property type="entry name" value="HELICc"/>
    <property type="match status" value="1"/>
</dbReference>
<dbReference type="InterPro" id="IPR027370">
    <property type="entry name" value="Znf-RING_euk"/>
</dbReference>
<evidence type="ECO:0000256" key="1">
    <source>
        <dbReference type="ARBA" id="ARBA00007025"/>
    </source>
</evidence>
<dbReference type="Proteomes" id="UP001309876">
    <property type="component" value="Unassembled WGS sequence"/>
</dbReference>
<dbReference type="PANTHER" id="PTHR45626">
    <property type="entry name" value="TRANSCRIPTION TERMINATION FACTOR 2-RELATED"/>
    <property type="match status" value="1"/>
</dbReference>
<dbReference type="SMART" id="SM00487">
    <property type="entry name" value="DEXDc"/>
    <property type="match status" value="1"/>
</dbReference>
<dbReference type="GO" id="GO:0005737">
    <property type="term" value="C:cytoplasm"/>
    <property type="evidence" value="ECO:0007669"/>
    <property type="project" value="TreeGrafter"/>
</dbReference>
<protein>
    <submittedName>
        <fullName evidence="13">Uncharacterized protein</fullName>
    </submittedName>
</protein>
<feature type="domain" description="Helicase C-terminal" evidence="12">
    <location>
        <begin position="627"/>
        <end position="792"/>
    </location>
</feature>
<dbReference type="GO" id="GO:0008094">
    <property type="term" value="F:ATP-dependent activity, acting on DNA"/>
    <property type="evidence" value="ECO:0007669"/>
    <property type="project" value="TreeGrafter"/>
</dbReference>
<dbReference type="GO" id="GO:0005634">
    <property type="term" value="C:nucleus"/>
    <property type="evidence" value="ECO:0007669"/>
    <property type="project" value="TreeGrafter"/>
</dbReference>
<dbReference type="InterPro" id="IPR049730">
    <property type="entry name" value="SNF2/RAD54-like_C"/>
</dbReference>
<dbReference type="GO" id="GO:0000724">
    <property type="term" value="P:double-strand break repair via homologous recombination"/>
    <property type="evidence" value="ECO:0007669"/>
    <property type="project" value="TreeGrafter"/>
</dbReference>
<evidence type="ECO:0000259" key="10">
    <source>
        <dbReference type="PROSITE" id="PS50089"/>
    </source>
</evidence>
<comment type="similarity">
    <text evidence="1">Belongs to the SNF2/RAD54 helicase family.</text>
</comment>
<evidence type="ECO:0000256" key="8">
    <source>
        <dbReference type="ARBA" id="ARBA00022840"/>
    </source>
</evidence>
<organism evidence="13 14">
    <name type="scientific">Lithohypha guttulata</name>
    <dbReference type="NCBI Taxonomy" id="1690604"/>
    <lineage>
        <taxon>Eukaryota</taxon>
        <taxon>Fungi</taxon>
        <taxon>Dikarya</taxon>
        <taxon>Ascomycota</taxon>
        <taxon>Pezizomycotina</taxon>
        <taxon>Eurotiomycetes</taxon>
        <taxon>Chaetothyriomycetidae</taxon>
        <taxon>Chaetothyriales</taxon>
        <taxon>Trichomeriaceae</taxon>
        <taxon>Lithohypha</taxon>
    </lineage>
</organism>
<dbReference type="SUPFAM" id="SSF57850">
    <property type="entry name" value="RING/U-box"/>
    <property type="match status" value="1"/>
</dbReference>
<dbReference type="EMBL" id="JAVRRJ010000018">
    <property type="protein sequence ID" value="KAK5080232.1"/>
    <property type="molecule type" value="Genomic_DNA"/>
</dbReference>